<dbReference type="Gene3D" id="3.30.70.1070">
    <property type="entry name" value="Sporulation related repeat"/>
    <property type="match status" value="1"/>
</dbReference>
<dbReference type="AlphaFoldDB" id="A0A501WRN0"/>
<dbReference type="Proteomes" id="UP000319255">
    <property type="component" value="Unassembled WGS sequence"/>
</dbReference>
<protein>
    <submittedName>
        <fullName evidence="3">SPOR domain-containing protein</fullName>
    </submittedName>
</protein>
<feature type="region of interest" description="Disordered" evidence="1">
    <location>
        <begin position="118"/>
        <end position="146"/>
    </location>
</feature>
<gene>
    <name evidence="3" type="ORF">FJM51_09615</name>
</gene>
<dbReference type="GO" id="GO:0042834">
    <property type="term" value="F:peptidoglycan binding"/>
    <property type="evidence" value="ECO:0007669"/>
    <property type="project" value="InterPro"/>
</dbReference>
<feature type="domain" description="SPOR" evidence="2">
    <location>
        <begin position="243"/>
        <end position="328"/>
    </location>
</feature>
<comment type="caution">
    <text evidence="3">The sequence shown here is derived from an EMBL/GenBank/DDBJ whole genome shotgun (WGS) entry which is preliminary data.</text>
</comment>
<name>A0A501WRN0_9RHOB</name>
<dbReference type="OrthoDB" id="8479416at2"/>
<dbReference type="SUPFAM" id="SSF110997">
    <property type="entry name" value="Sporulation related repeat"/>
    <property type="match status" value="1"/>
</dbReference>
<dbReference type="InterPro" id="IPR036680">
    <property type="entry name" value="SPOR-like_sf"/>
</dbReference>
<dbReference type="InterPro" id="IPR007730">
    <property type="entry name" value="SPOR-like_dom"/>
</dbReference>
<keyword evidence="4" id="KW-1185">Reference proteome</keyword>
<evidence type="ECO:0000313" key="3">
    <source>
        <dbReference type="EMBL" id="TPE51482.1"/>
    </source>
</evidence>
<evidence type="ECO:0000259" key="2">
    <source>
        <dbReference type="PROSITE" id="PS51724"/>
    </source>
</evidence>
<proteinExistence type="predicted"/>
<dbReference type="EMBL" id="VFRP01000007">
    <property type="protein sequence ID" value="TPE51482.1"/>
    <property type="molecule type" value="Genomic_DNA"/>
</dbReference>
<dbReference type="PROSITE" id="PS51724">
    <property type="entry name" value="SPOR"/>
    <property type="match status" value="1"/>
</dbReference>
<reference evidence="3 4" key="1">
    <citation type="submission" date="2019-06" db="EMBL/GenBank/DDBJ databases">
        <title>A novel bacterium of genus Amaricoccus, isolated from marine sediment.</title>
        <authorList>
            <person name="Huang H."/>
            <person name="Mo K."/>
            <person name="Hu Y."/>
        </authorList>
    </citation>
    <scope>NUCLEOTIDE SEQUENCE [LARGE SCALE GENOMIC DNA]</scope>
    <source>
        <strain evidence="3 4">HB172011</strain>
    </source>
</reference>
<accession>A0A501WRN0</accession>
<dbReference type="Pfam" id="PF05036">
    <property type="entry name" value="SPOR"/>
    <property type="match status" value="1"/>
</dbReference>
<sequence length="328" mass="33993">MRCVKHPRGFRGWSRGTYTIWCVKTGTNPMRDLLSDEYESVAGHPAEGQLVPVSLRRIGGAALFLGVIGVMGLWSYRLGTRDANEVPVIRALEGPARIAPEDPGGLTAAHQGLEVNSVLAGSEPPAPGATMATPPPVALADEDQPESEMVIAGTPIGPEAGEDGEAGPAPASIRNELAAMVASVAPAAAATPDAAAAPGERPRGRPSNLALARAAAPVAAPVAAAPARPATASAAPRVREVASVAPGARMVQLGAYDSEALARDAWGRLVAREGDLLGARSLYVERATSNARVFYRLRVAGFDDVDETRRTCEALRARGIDCIPVTSH</sequence>
<evidence type="ECO:0000313" key="4">
    <source>
        <dbReference type="Proteomes" id="UP000319255"/>
    </source>
</evidence>
<organism evidence="3 4">
    <name type="scientific">Amaricoccus solimangrovi</name>
    <dbReference type="NCBI Taxonomy" id="2589815"/>
    <lineage>
        <taxon>Bacteria</taxon>
        <taxon>Pseudomonadati</taxon>
        <taxon>Pseudomonadota</taxon>
        <taxon>Alphaproteobacteria</taxon>
        <taxon>Rhodobacterales</taxon>
        <taxon>Paracoccaceae</taxon>
        <taxon>Amaricoccus</taxon>
    </lineage>
</organism>
<evidence type="ECO:0000256" key="1">
    <source>
        <dbReference type="SAM" id="MobiDB-lite"/>
    </source>
</evidence>